<dbReference type="AlphaFoldDB" id="C5T0W0"/>
<keyword evidence="3" id="KW-1185">Reference proteome</keyword>
<comment type="caution">
    <text evidence="2">The sequence shown here is derived from an EMBL/GenBank/DDBJ whole genome shotgun (WGS) entry which is preliminary data.</text>
</comment>
<keyword evidence="1" id="KW-0472">Membrane</keyword>
<dbReference type="EMBL" id="ACQT01000007">
    <property type="protein sequence ID" value="EER61918.1"/>
    <property type="molecule type" value="Genomic_DNA"/>
</dbReference>
<evidence type="ECO:0000313" key="3">
    <source>
        <dbReference type="Proteomes" id="UP000003856"/>
    </source>
</evidence>
<name>C5T0W0_ACIDE</name>
<evidence type="ECO:0000313" key="2">
    <source>
        <dbReference type="EMBL" id="EER61918.1"/>
    </source>
</evidence>
<proteinExistence type="predicted"/>
<feature type="transmembrane region" description="Helical" evidence="1">
    <location>
        <begin position="42"/>
        <end position="61"/>
    </location>
</feature>
<dbReference type="Proteomes" id="UP000003856">
    <property type="component" value="Unassembled WGS sequence"/>
</dbReference>
<keyword evidence="1" id="KW-0812">Transmembrane</keyword>
<organism evidence="2 3">
    <name type="scientific">Acidovorax delafieldii 2AN</name>
    <dbReference type="NCBI Taxonomy" id="573060"/>
    <lineage>
        <taxon>Bacteria</taxon>
        <taxon>Pseudomonadati</taxon>
        <taxon>Pseudomonadota</taxon>
        <taxon>Betaproteobacteria</taxon>
        <taxon>Burkholderiales</taxon>
        <taxon>Comamonadaceae</taxon>
        <taxon>Acidovorax</taxon>
    </lineage>
</organism>
<gene>
    <name evidence="2" type="ORF">AcdelDRAFT_0540</name>
</gene>
<dbReference type="PATRIC" id="fig|573060.9.peg.4698"/>
<protein>
    <submittedName>
        <fullName evidence="2">Uncharacterized protein</fullName>
    </submittedName>
</protein>
<dbReference type="RefSeq" id="WP_005793197.1">
    <property type="nucleotide sequence ID" value="NZ_ACQT01000007.1"/>
</dbReference>
<evidence type="ECO:0000256" key="1">
    <source>
        <dbReference type="SAM" id="Phobius"/>
    </source>
</evidence>
<keyword evidence="1" id="KW-1133">Transmembrane helix</keyword>
<accession>C5T0W0</accession>
<sequence length="62" mass="6904">MMEFLIEGERLAWPVVCALVFLTVLLLGTDLVWRMSKLSGKVLLLHAMIIGTAGVLLIFRFG</sequence>
<reference evidence="2 3" key="1">
    <citation type="submission" date="2009-05" db="EMBL/GenBank/DDBJ databases">
        <title>The draft genome of Acidovorax delafieldii 2AN.</title>
        <authorList>
            <consortium name="US DOE Joint Genome Institute (JGI-PGF)"/>
            <person name="Lucas S."/>
            <person name="Copeland A."/>
            <person name="Lapidus A."/>
            <person name="Glavina del Rio T."/>
            <person name="Tice H."/>
            <person name="Bruce D."/>
            <person name="Goodwin L."/>
            <person name="Pitluck S."/>
            <person name="Larimer F."/>
            <person name="Land M.L."/>
            <person name="Hauser L."/>
            <person name="Shelobolina E.S."/>
            <person name="Picardal F."/>
            <person name="Roden E."/>
            <person name="Emerson D."/>
        </authorList>
    </citation>
    <scope>NUCLEOTIDE SEQUENCE [LARGE SCALE GENOMIC DNA]</scope>
    <source>
        <strain evidence="2 3">2AN</strain>
    </source>
</reference>
<feature type="transmembrane region" description="Helical" evidence="1">
    <location>
        <begin position="12"/>
        <end position="33"/>
    </location>
</feature>